<keyword evidence="1" id="KW-1133">Transmembrane helix</keyword>
<keyword evidence="3" id="KW-1185">Reference proteome</keyword>
<proteinExistence type="predicted"/>
<organism evidence="2 3">
    <name type="scientific">Caldinitratiruptor microaerophilus</name>
    <dbReference type="NCBI Taxonomy" id="671077"/>
    <lineage>
        <taxon>Bacteria</taxon>
        <taxon>Bacillati</taxon>
        <taxon>Bacillota</taxon>
        <taxon>Clostridia</taxon>
        <taxon>Eubacteriales</taxon>
        <taxon>Symbiobacteriaceae</taxon>
        <taxon>Caldinitratiruptor</taxon>
    </lineage>
</organism>
<gene>
    <name evidence="2" type="ORF">caldi_13890</name>
</gene>
<evidence type="ECO:0000313" key="3">
    <source>
        <dbReference type="Proteomes" id="UP001163687"/>
    </source>
</evidence>
<keyword evidence="1" id="KW-0812">Transmembrane</keyword>
<name>A0AA35CJ86_9FIRM</name>
<feature type="transmembrane region" description="Helical" evidence="1">
    <location>
        <begin position="29"/>
        <end position="46"/>
    </location>
</feature>
<dbReference type="KEGG" id="cmic:caldi_13890"/>
<evidence type="ECO:0000256" key="1">
    <source>
        <dbReference type="SAM" id="Phobius"/>
    </source>
</evidence>
<evidence type="ECO:0000313" key="2">
    <source>
        <dbReference type="EMBL" id="BDG60299.1"/>
    </source>
</evidence>
<keyword evidence="1" id="KW-0472">Membrane</keyword>
<protein>
    <submittedName>
        <fullName evidence="2">Uncharacterized protein</fullName>
    </submittedName>
</protein>
<dbReference type="EMBL" id="AP025628">
    <property type="protein sequence ID" value="BDG60299.1"/>
    <property type="molecule type" value="Genomic_DNA"/>
</dbReference>
<sequence>MYPLIGKVCRKIFQKAELTASLSFLSPHPLSYLSLVVFGYYTYAFWRD</sequence>
<accession>A0AA35CJ86</accession>
<reference evidence="2" key="1">
    <citation type="submission" date="2022-03" db="EMBL/GenBank/DDBJ databases">
        <title>Complete genome sequence of Caldinitratiruptor microaerophilus.</title>
        <authorList>
            <person name="Mukaiyama R."/>
            <person name="Nishiyama T."/>
            <person name="Ueda K."/>
        </authorList>
    </citation>
    <scope>NUCLEOTIDE SEQUENCE</scope>
    <source>
        <strain evidence="2">JCM 16183</strain>
    </source>
</reference>
<dbReference type="Proteomes" id="UP001163687">
    <property type="component" value="Chromosome"/>
</dbReference>
<dbReference type="AlphaFoldDB" id="A0AA35CJ86"/>